<reference evidence="2" key="1">
    <citation type="submission" date="2017-05" db="EMBL/GenBank/DDBJ databases">
        <title>Improved OligoMM genomes.</title>
        <authorList>
            <person name="Garzetti D."/>
        </authorList>
    </citation>
    <scope>NUCLEOTIDE SEQUENCE [LARGE SCALE GENOMIC DNA]</scope>
    <source>
        <strain evidence="2">YL45</strain>
    </source>
</reference>
<gene>
    <name evidence="1" type="ORF">ADH67_06860</name>
</gene>
<dbReference type="Proteomes" id="UP000214610">
    <property type="component" value="Unassembled WGS sequence"/>
</dbReference>
<dbReference type="RefSeq" id="WP_066593463.1">
    <property type="nucleotide sequence ID" value="NZ_CAJTBZ010000019.1"/>
</dbReference>
<dbReference type="GeneID" id="78361744"/>
<name>A0A227KP16_9BURK</name>
<dbReference type="AlphaFoldDB" id="A0A227KP16"/>
<organism evidence="1 2">
    <name type="scientific">Turicimonas muris</name>
    <dbReference type="NCBI Taxonomy" id="1796652"/>
    <lineage>
        <taxon>Bacteria</taxon>
        <taxon>Pseudomonadati</taxon>
        <taxon>Pseudomonadota</taxon>
        <taxon>Betaproteobacteria</taxon>
        <taxon>Burkholderiales</taxon>
        <taxon>Sutterellaceae</taxon>
        <taxon>Turicimonas</taxon>
    </lineage>
</organism>
<evidence type="ECO:0000313" key="2">
    <source>
        <dbReference type="Proteomes" id="UP000214610"/>
    </source>
</evidence>
<keyword evidence="2" id="KW-1185">Reference proteome</keyword>
<accession>A0A227KP16</accession>
<proteinExistence type="predicted"/>
<comment type="caution">
    <text evidence="1">The sequence shown here is derived from an EMBL/GenBank/DDBJ whole genome shotgun (WGS) entry which is preliminary data.</text>
</comment>
<sequence>MLVILQHKIVNFESVRFLEKSEMGYRFVFSKEDFVDTDLDDEDIQSLLLAYQTGLKLFYPHDKRHIDVSDFPSVLEGENTGTV</sequence>
<dbReference type="EMBL" id="NHMP01000003">
    <property type="protein sequence ID" value="OXE49839.1"/>
    <property type="molecule type" value="Genomic_DNA"/>
</dbReference>
<evidence type="ECO:0000313" key="1">
    <source>
        <dbReference type="EMBL" id="OXE49839.1"/>
    </source>
</evidence>
<protein>
    <submittedName>
        <fullName evidence="1">Uncharacterized protein</fullName>
    </submittedName>
</protein>